<sequence length="479" mass="51486">MPADEESSHHSSIALRPYKACTLRESIAPSYAEELLNLLDYHHVSEREYSRSDEELDTSPQITPSTSHEQQVRLKVIEALTNMSVHLSTAEIDAVAGLLMLRRDTRGPCRFSSSSSVHAAGHRKRTVSGSVKDRVITATQERPRTKQIVDTQGEVVVPLTLQVPDSRSSAQTLSCSRPEPAAGQYDAAQYQSESTQVPSASLVASHSYHSQNPKADNPNNVNELYPRQPVKKKKKKKKCFPNASQPQHLKTQTTPPSTPLGNTSNPSSTNIFQETQHTTSRALHTRPTVTNQQAPASPNKPTLILTAPTTPLHQHQSQHQSQHQPQPPPSGSCSESQPPSQPRPRSLFPNPPSTSIPAIPNPAATTKPPLKKRKKYGTAYEVSRARQIQATGVPRLPGPCHSCARRQRQLDEIAAAAAAAAASNAASNAAVGAAAVGAAGGVGGGVLTGTGIGLGLVWNSDTQPLPQIRVLLLRYVDVN</sequence>
<evidence type="ECO:0000313" key="2">
    <source>
        <dbReference type="EMBL" id="KAK3354360.1"/>
    </source>
</evidence>
<reference evidence="2" key="2">
    <citation type="submission" date="2023-06" db="EMBL/GenBank/DDBJ databases">
        <authorList>
            <consortium name="Lawrence Berkeley National Laboratory"/>
            <person name="Haridas S."/>
            <person name="Hensen N."/>
            <person name="Bonometti L."/>
            <person name="Westerberg I."/>
            <person name="Brannstrom I.O."/>
            <person name="Guillou S."/>
            <person name="Cros-Aarteil S."/>
            <person name="Calhoun S."/>
            <person name="Kuo A."/>
            <person name="Mondo S."/>
            <person name="Pangilinan J."/>
            <person name="Riley R."/>
            <person name="Labutti K."/>
            <person name="Andreopoulos B."/>
            <person name="Lipzen A."/>
            <person name="Chen C."/>
            <person name="Yanf M."/>
            <person name="Daum C."/>
            <person name="Ng V."/>
            <person name="Clum A."/>
            <person name="Steindorff A."/>
            <person name="Ohm R."/>
            <person name="Martin F."/>
            <person name="Silar P."/>
            <person name="Natvig D."/>
            <person name="Lalanne C."/>
            <person name="Gautier V."/>
            <person name="Ament-Velasquez S.L."/>
            <person name="Kruys A."/>
            <person name="Hutchinson M.I."/>
            <person name="Powell A.J."/>
            <person name="Barry K."/>
            <person name="Miller A.N."/>
            <person name="Grigoriev I.V."/>
            <person name="Debuchy R."/>
            <person name="Gladieux P."/>
            <person name="Thoren M.H."/>
            <person name="Johannesson H."/>
        </authorList>
    </citation>
    <scope>NUCLEOTIDE SEQUENCE</scope>
    <source>
        <strain evidence="2">CBS 560.94</strain>
    </source>
</reference>
<evidence type="ECO:0000256" key="1">
    <source>
        <dbReference type="SAM" id="MobiDB-lite"/>
    </source>
</evidence>
<dbReference type="GeneID" id="87867349"/>
<dbReference type="RefSeq" id="XP_062685738.1">
    <property type="nucleotide sequence ID" value="XM_062830195.1"/>
</dbReference>
<organism evidence="2 3">
    <name type="scientific">Neurospora tetraspora</name>
    <dbReference type="NCBI Taxonomy" id="94610"/>
    <lineage>
        <taxon>Eukaryota</taxon>
        <taxon>Fungi</taxon>
        <taxon>Dikarya</taxon>
        <taxon>Ascomycota</taxon>
        <taxon>Pezizomycotina</taxon>
        <taxon>Sordariomycetes</taxon>
        <taxon>Sordariomycetidae</taxon>
        <taxon>Sordariales</taxon>
        <taxon>Sordariaceae</taxon>
        <taxon>Neurospora</taxon>
    </lineage>
</organism>
<evidence type="ECO:0000313" key="3">
    <source>
        <dbReference type="Proteomes" id="UP001278500"/>
    </source>
</evidence>
<accession>A0AAE0JN36</accession>
<gene>
    <name evidence="2" type="ORF">B0H65DRAFT_562285</name>
</gene>
<reference evidence="2" key="1">
    <citation type="journal article" date="2023" name="Mol. Phylogenet. Evol.">
        <title>Genome-scale phylogeny and comparative genomics of the fungal order Sordariales.</title>
        <authorList>
            <person name="Hensen N."/>
            <person name="Bonometti L."/>
            <person name="Westerberg I."/>
            <person name="Brannstrom I.O."/>
            <person name="Guillou S."/>
            <person name="Cros-Aarteil S."/>
            <person name="Calhoun S."/>
            <person name="Haridas S."/>
            <person name="Kuo A."/>
            <person name="Mondo S."/>
            <person name="Pangilinan J."/>
            <person name="Riley R."/>
            <person name="LaButti K."/>
            <person name="Andreopoulos B."/>
            <person name="Lipzen A."/>
            <person name="Chen C."/>
            <person name="Yan M."/>
            <person name="Daum C."/>
            <person name="Ng V."/>
            <person name="Clum A."/>
            <person name="Steindorff A."/>
            <person name="Ohm R.A."/>
            <person name="Martin F."/>
            <person name="Silar P."/>
            <person name="Natvig D.O."/>
            <person name="Lalanne C."/>
            <person name="Gautier V."/>
            <person name="Ament-Velasquez S.L."/>
            <person name="Kruys A."/>
            <person name="Hutchinson M.I."/>
            <person name="Powell A.J."/>
            <person name="Barry K."/>
            <person name="Miller A.N."/>
            <person name="Grigoriev I.V."/>
            <person name="Debuchy R."/>
            <person name="Gladieux P."/>
            <person name="Hiltunen Thoren M."/>
            <person name="Johannesson H."/>
        </authorList>
    </citation>
    <scope>NUCLEOTIDE SEQUENCE</scope>
    <source>
        <strain evidence="2">CBS 560.94</strain>
    </source>
</reference>
<dbReference type="Proteomes" id="UP001278500">
    <property type="component" value="Unassembled WGS sequence"/>
</dbReference>
<keyword evidence="3" id="KW-1185">Reference proteome</keyword>
<feature type="compositionally biased region" description="Low complexity" evidence="1">
    <location>
        <begin position="301"/>
        <end position="324"/>
    </location>
</feature>
<protein>
    <submittedName>
        <fullName evidence="2">Uncharacterized protein</fullName>
    </submittedName>
</protein>
<feature type="compositionally biased region" description="Polar residues" evidence="1">
    <location>
        <begin position="58"/>
        <end position="69"/>
    </location>
</feature>
<feature type="compositionally biased region" description="Polar residues" evidence="1">
    <location>
        <begin position="166"/>
        <end position="175"/>
    </location>
</feature>
<dbReference type="AlphaFoldDB" id="A0AAE0JN36"/>
<dbReference type="EMBL" id="JAUEPP010000001">
    <property type="protein sequence ID" value="KAK3354360.1"/>
    <property type="molecule type" value="Genomic_DNA"/>
</dbReference>
<feature type="compositionally biased region" description="Basic residues" evidence="1">
    <location>
        <begin position="229"/>
        <end position="239"/>
    </location>
</feature>
<feature type="compositionally biased region" description="Low complexity" evidence="1">
    <location>
        <begin position="331"/>
        <end position="346"/>
    </location>
</feature>
<feature type="region of interest" description="Disordered" evidence="1">
    <location>
        <begin position="50"/>
        <end position="69"/>
    </location>
</feature>
<comment type="caution">
    <text evidence="2">The sequence shown here is derived from an EMBL/GenBank/DDBJ whole genome shotgun (WGS) entry which is preliminary data.</text>
</comment>
<feature type="compositionally biased region" description="Polar residues" evidence="1">
    <location>
        <begin position="242"/>
        <end position="300"/>
    </location>
</feature>
<feature type="compositionally biased region" description="Polar residues" evidence="1">
    <location>
        <begin position="189"/>
        <end position="222"/>
    </location>
</feature>
<feature type="region of interest" description="Disordered" evidence="1">
    <location>
        <begin position="111"/>
        <end position="130"/>
    </location>
</feature>
<name>A0AAE0JN36_9PEZI</name>
<proteinExistence type="predicted"/>
<feature type="region of interest" description="Disordered" evidence="1">
    <location>
        <begin position="166"/>
        <end position="378"/>
    </location>
</feature>